<evidence type="ECO:0000259" key="3">
    <source>
        <dbReference type="Pfam" id="PF00144"/>
    </source>
</evidence>
<dbReference type="Gene3D" id="3.40.710.10">
    <property type="entry name" value="DD-peptidase/beta-lactamase superfamily"/>
    <property type="match status" value="1"/>
</dbReference>
<evidence type="ECO:0000313" key="4">
    <source>
        <dbReference type="EMBL" id="MDG3585129.1"/>
    </source>
</evidence>
<feature type="signal peptide" evidence="2">
    <location>
        <begin position="1"/>
        <end position="20"/>
    </location>
</feature>
<dbReference type="GO" id="GO:0016787">
    <property type="term" value="F:hydrolase activity"/>
    <property type="evidence" value="ECO:0007669"/>
    <property type="project" value="UniProtKB-KW"/>
</dbReference>
<dbReference type="InterPro" id="IPR050789">
    <property type="entry name" value="Diverse_Enzym_Activities"/>
</dbReference>
<comment type="caution">
    <text evidence="4">The sequence shown here is derived from an EMBL/GenBank/DDBJ whole genome shotgun (WGS) entry which is preliminary data.</text>
</comment>
<reference evidence="4" key="1">
    <citation type="submission" date="2022-11" db="EMBL/GenBank/DDBJ databases">
        <title>High-quality draft genome sequence of Galbibacter sp. strain CMA-7.</title>
        <authorList>
            <person name="Wei L."/>
            <person name="Dong C."/>
            <person name="Shao Z."/>
        </authorList>
    </citation>
    <scope>NUCLEOTIDE SEQUENCE</scope>
    <source>
        <strain evidence="4">CMA-7</strain>
    </source>
</reference>
<dbReference type="RefSeq" id="WP_277899595.1">
    <property type="nucleotide sequence ID" value="NZ_JAPMUA010000002.1"/>
</dbReference>
<dbReference type="InterPro" id="IPR012338">
    <property type="entry name" value="Beta-lactam/transpept-like"/>
</dbReference>
<name>A0ABT6FPW6_9FLAO</name>
<dbReference type="Pfam" id="PF00144">
    <property type="entry name" value="Beta-lactamase"/>
    <property type="match status" value="1"/>
</dbReference>
<sequence>MKFTPKLLLLFLLFTSSIYAQNGAEPCILLKNDANVIPIINLGNKIASVNLCRNADVREFNSTLKKYAKIDVFNLTDSEDILQQLGRHDIVIFSIANKEVNWELLYKINSLLPQAKIIGVSFIKLDNFIYNNYIFNADTLIEYADGEKESLNNAASLIFGGVGCSGKLNADIKGHFKKGAGISIKNLIRLNYGKPEDEGLDASYIHKKVDSIMDTAIREQAFPGAQLLVAKNNTVIYHKSFGYHTFDNLQPVSNDDLYDLASVTKITGPLPVLMQLVDKGKIDVDEKFSTYWKPWSHIKDKKDLTVREILAHQAGLEPYYIFLNEILKKGHFKRRYVRTEYSKRFPVKIYKDLYLNRNFRKKMYRIIGKSKVSDVKKYKYSGMSFLIYPELIEELTGVPYENYVIDSIYKPLGAYNLIFNPSGKYPEKLIVPTELDTIYRKAYVKGWVHDENASLLGGVSGNAGLFATANDLAKLIYMYQSMGAYGGKRYISEKTLKEFTKVQYPENGNKRGLGFDKPLLNNSELDIAHASPAPEVSPESFGHGGFTGTYVWADPVNKLLFIFLSNRVYPTRTHRNLYNLNVRPSLQQVFYKASL</sequence>
<feature type="domain" description="Beta-lactamase-related" evidence="3">
    <location>
        <begin position="210"/>
        <end position="575"/>
    </location>
</feature>
<dbReference type="PANTHER" id="PTHR43283:SF11">
    <property type="entry name" value="BETA-LACTAMASE-RELATED DOMAIN-CONTAINING PROTEIN"/>
    <property type="match status" value="1"/>
</dbReference>
<dbReference type="EMBL" id="JAPMUA010000002">
    <property type="protein sequence ID" value="MDG3585129.1"/>
    <property type="molecule type" value="Genomic_DNA"/>
</dbReference>
<keyword evidence="5" id="KW-1185">Reference proteome</keyword>
<keyword evidence="1 4" id="KW-0378">Hydrolase</keyword>
<dbReference type="InterPro" id="IPR001466">
    <property type="entry name" value="Beta-lactam-related"/>
</dbReference>
<evidence type="ECO:0000256" key="2">
    <source>
        <dbReference type="SAM" id="SignalP"/>
    </source>
</evidence>
<feature type="chain" id="PRO_5045801039" evidence="2">
    <location>
        <begin position="21"/>
        <end position="595"/>
    </location>
</feature>
<organism evidence="4 5">
    <name type="scientific">Galbibacter pacificus</name>
    <dbReference type="NCBI Taxonomy" id="2996052"/>
    <lineage>
        <taxon>Bacteria</taxon>
        <taxon>Pseudomonadati</taxon>
        <taxon>Bacteroidota</taxon>
        <taxon>Flavobacteriia</taxon>
        <taxon>Flavobacteriales</taxon>
        <taxon>Flavobacteriaceae</taxon>
        <taxon>Galbibacter</taxon>
    </lineage>
</organism>
<gene>
    <name evidence="4" type="ORF">OSR52_04555</name>
</gene>
<evidence type="ECO:0000256" key="1">
    <source>
        <dbReference type="ARBA" id="ARBA00022801"/>
    </source>
</evidence>
<evidence type="ECO:0000313" key="5">
    <source>
        <dbReference type="Proteomes" id="UP001153642"/>
    </source>
</evidence>
<proteinExistence type="predicted"/>
<protein>
    <submittedName>
        <fullName evidence="4">Serine hydrolase</fullName>
    </submittedName>
</protein>
<dbReference type="Proteomes" id="UP001153642">
    <property type="component" value="Unassembled WGS sequence"/>
</dbReference>
<keyword evidence="2" id="KW-0732">Signal</keyword>
<dbReference type="PANTHER" id="PTHR43283">
    <property type="entry name" value="BETA-LACTAMASE-RELATED"/>
    <property type="match status" value="1"/>
</dbReference>
<accession>A0ABT6FPW6</accession>
<dbReference type="SUPFAM" id="SSF56601">
    <property type="entry name" value="beta-lactamase/transpeptidase-like"/>
    <property type="match status" value="1"/>
</dbReference>